<comment type="similarity">
    <text evidence="2">Belongs to the 5'-nucleotidase family.</text>
</comment>
<dbReference type="Gene3D" id="3.60.21.10">
    <property type="match status" value="1"/>
</dbReference>
<organism evidence="5 6">
    <name type="scientific">Alloiococcus otitis ATCC 51267</name>
    <dbReference type="NCBI Taxonomy" id="883081"/>
    <lineage>
        <taxon>Bacteria</taxon>
        <taxon>Bacillati</taxon>
        <taxon>Bacillota</taxon>
        <taxon>Bacilli</taxon>
        <taxon>Lactobacillales</taxon>
        <taxon>Carnobacteriaceae</taxon>
        <taxon>Alloiococcus</taxon>
    </lineage>
</organism>
<gene>
    <name evidence="5" type="ORF">HMPREF9698_00466</name>
</gene>
<evidence type="ECO:0000313" key="5">
    <source>
        <dbReference type="EMBL" id="EKU93986.1"/>
    </source>
</evidence>
<dbReference type="PANTHER" id="PTHR11575:SF6">
    <property type="entry name" value="2',3'-CYCLIC-NUCLEOTIDE 2'-PHOSPHODIESTERASE_3'-NUCLEOTIDASE"/>
    <property type="match status" value="1"/>
</dbReference>
<dbReference type="Gene3D" id="3.90.780.10">
    <property type="entry name" value="5'-Nucleotidase, C-terminal domain"/>
    <property type="match status" value="1"/>
</dbReference>
<dbReference type="GO" id="GO:0016787">
    <property type="term" value="F:hydrolase activity"/>
    <property type="evidence" value="ECO:0007669"/>
    <property type="project" value="UniProtKB-KW"/>
</dbReference>
<keyword evidence="6" id="KW-1185">Reference proteome</keyword>
<dbReference type="Pfam" id="PF00149">
    <property type="entry name" value="Metallophos"/>
    <property type="match status" value="1"/>
</dbReference>
<sequence>MEKKKITIYQTSDVHGYLYPSNYQARDEDQAFGLFKLASLLKEGRDGSSILVENGDFLQGSPFSYYIYKHDHKADRLMEAYNDLDFDLGVFGNHEFNYGLDYLKSAISASHFPILAANILDEEGQPALGEAYEILERDGVQIAILGLTTQYIPHFEHPDHIKGLTFASAIETAQKYLPLLRDQADLVIVSYHGGFEVDLNEELGDKAAWSDTGENEGLALLEACGDSIDLFLTGHQHKLYQGQVQGTPVLMPGHKGSHLAKADLFLEKQDGQWTLTDCKPKLLPVESRTGVDQDLAGKFQEVNQEVEDWLDTDLGYDSNNNLNIEDVHQARLEGHPYIEFINRVQMYFSQAPISASSFFNNDVKGFKEQITMRDIVSNYIYPNTLAVVKITGQDLKAALEQTAEYYDLDEAGHLVINEAWLKPKPQVYNYDIYQGIDYTLDIQKDKGQRVTKLEFQGQYIQPDQELELVLNQYRAVGGGDYHMFGSQKIVREVTRPMTELIAEYIEKFGPLKIPQPSNFKVTY</sequence>
<evidence type="ECO:0000259" key="3">
    <source>
        <dbReference type="Pfam" id="PF00149"/>
    </source>
</evidence>
<dbReference type="InterPro" id="IPR029052">
    <property type="entry name" value="Metallo-depent_PP-like"/>
</dbReference>
<dbReference type="STRING" id="883081.HMPREF9698_00466"/>
<dbReference type="PATRIC" id="fig|883081.3.peg.466"/>
<dbReference type="InterPro" id="IPR004843">
    <property type="entry name" value="Calcineurin-like_PHP"/>
</dbReference>
<dbReference type="EMBL" id="AGXA01000007">
    <property type="protein sequence ID" value="EKU93986.1"/>
    <property type="molecule type" value="Genomic_DNA"/>
</dbReference>
<evidence type="ECO:0000256" key="2">
    <source>
        <dbReference type="RuleBase" id="RU362119"/>
    </source>
</evidence>
<dbReference type="Proteomes" id="UP000009875">
    <property type="component" value="Unassembled WGS sequence"/>
</dbReference>
<dbReference type="Pfam" id="PF02872">
    <property type="entry name" value="5_nucleotid_C"/>
    <property type="match status" value="1"/>
</dbReference>
<evidence type="ECO:0000313" key="6">
    <source>
        <dbReference type="Proteomes" id="UP000009875"/>
    </source>
</evidence>
<accession>K9EDQ5</accession>
<dbReference type="InterPro" id="IPR006179">
    <property type="entry name" value="5_nucleotidase/apyrase"/>
</dbReference>
<protein>
    <submittedName>
        <fullName evidence="5">Uncharacterized protein</fullName>
    </submittedName>
</protein>
<dbReference type="HOGENOM" id="CLU_005854_4_4_9"/>
<dbReference type="GO" id="GO:0030288">
    <property type="term" value="C:outer membrane-bounded periplasmic space"/>
    <property type="evidence" value="ECO:0007669"/>
    <property type="project" value="TreeGrafter"/>
</dbReference>
<dbReference type="GO" id="GO:0000166">
    <property type="term" value="F:nucleotide binding"/>
    <property type="evidence" value="ECO:0007669"/>
    <property type="project" value="UniProtKB-KW"/>
</dbReference>
<dbReference type="SUPFAM" id="SSF55816">
    <property type="entry name" value="5'-nucleotidase (syn. UDP-sugar hydrolase), C-terminal domain"/>
    <property type="match status" value="1"/>
</dbReference>
<feature type="domain" description="5'-Nucleotidase C-terminal" evidence="4">
    <location>
        <begin position="328"/>
        <end position="485"/>
    </location>
</feature>
<dbReference type="PRINTS" id="PR01607">
    <property type="entry name" value="APYRASEFAMLY"/>
</dbReference>
<proteinExistence type="inferred from homology"/>
<dbReference type="InterPro" id="IPR008334">
    <property type="entry name" value="5'-Nucleotdase_C"/>
</dbReference>
<evidence type="ECO:0000259" key="4">
    <source>
        <dbReference type="Pfam" id="PF02872"/>
    </source>
</evidence>
<keyword evidence="1" id="KW-0732">Signal</keyword>
<reference evidence="5 6" key="1">
    <citation type="submission" date="2012-09" db="EMBL/GenBank/DDBJ databases">
        <title>The Genome Sequence of Alloiococcus otitis ATCC 51267.</title>
        <authorList>
            <consortium name="The Broad Institute Genome Sequencing Platform"/>
            <person name="Earl A."/>
            <person name="Ward D."/>
            <person name="Feldgarden M."/>
            <person name="Gevers D."/>
            <person name="Huys G."/>
            <person name="Walker B."/>
            <person name="Young S.K."/>
            <person name="Zeng Q."/>
            <person name="Gargeya S."/>
            <person name="Fitzgerald M."/>
            <person name="Haas B."/>
            <person name="Abouelleil A."/>
            <person name="Alvarado L."/>
            <person name="Arachchi H.M."/>
            <person name="Berlin A.M."/>
            <person name="Chapman S.B."/>
            <person name="Goldberg J."/>
            <person name="Griggs A."/>
            <person name="Gujja S."/>
            <person name="Hansen M."/>
            <person name="Howarth C."/>
            <person name="Imamovic A."/>
            <person name="Larimer J."/>
            <person name="McCowen C."/>
            <person name="Montmayeur A."/>
            <person name="Murphy C."/>
            <person name="Neiman D."/>
            <person name="Pearson M."/>
            <person name="Priest M."/>
            <person name="Roberts A."/>
            <person name="Saif S."/>
            <person name="Shea T."/>
            <person name="Sisk P."/>
            <person name="Sykes S."/>
            <person name="Wortman J."/>
            <person name="Nusbaum C."/>
            <person name="Birren B."/>
        </authorList>
    </citation>
    <scope>NUCLEOTIDE SEQUENCE [LARGE SCALE GENOMIC DNA]</scope>
    <source>
        <strain evidence="5 6">ATCC 51267</strain>
    </source>
</reference>
<keyword evidence="2" id="KW-0547">Nucleotide-binding</keyword>
<dbReference type="RefSeq" id="WP_003776959.1">
    <property type="nucleotide sequence ID" value="NZ_JH992957.1"/>
</dbReference>
<name>K9EDQ5_9LACT</name>
<dbReference type="InterPro" id="IPR036907">
    <property type="entry name" value="5'-Nucleotdase_C_sf"/>
</dbReference>
<dbReference type="AlphaFoldDB" id="K9EDQ5"/>
<keyword evidence="2" id="KW-0378">Hydrolase</keyword>
<comment type="caution">
    <text evidence="5">The sequence shown here is derived from an EMBL/GenBank/DDBJ whole genome shotgun (WGS) entry which is preliminary data.</text>
</comment>
<dbReference type="GO" id="GO:0009166">
    <property type="term" value="P:nucleotide catabolic process"/>
    <property type="evidence" value="ECO:0007669"/>
    <property type="project" value="InterPro"/>
</dbReference>
<evidence type="ECO:0000256" key="1">
    <source>
        <dbReference type="ARBA" id="ARBA00022729"/>
    </source>
</evidence>
<dbReference type="SUPFAM" id="SSF56300">
    <property type="entry name" value="Metallo-dependent phosphatases"/>
    <property type="match status" value="1"/>
</dbReference>
<dbReference type="eggNOG" id="COG0737">
    <property type="taxonomic scope" value="Bacteria"/>
</dbReference>
<dbReference type="OrthoDB" id="9801679at2"/>
<feature type="domain" description="Calcineurin-like phosphoesterase" evidence="3">
    <location>
        <begin position="7"/>
        <end position="238"/>
    </location>
</feature>
<dbReference type="PANTHER" id="PTHR11575">
    <property type="entry name" value="5'-NUCLEOTIDASE-RELATED"/>
    <property type="match status" value="1"/>
</dbReference>